<accession>A0AAN7NIQ5</accession>
<dbReference type="EMBL" id="JAUNZN010000009">
    <property type="protein sequence ID" value="KAK4816400.1"/>
    <property type="molecule type" value="Genomic_DNA"/>
</dbReference>
<sequence length="293" mass="34193">MELLERVQRRATKMIRWLEHLSYEESLGELGLFSRDKRRLQGHLIATFQCLKGAYEKDGDRLFSRACSNRTRGNGFKLKEGRFRLHMKKTFFYDEHGKTLEQVAQRGCRCLENIHPWKHSRSNPQSLQMATCCHPTPAPQSFLRKSELLALGPGRKVGCKRSETSIPQRFVYRQKLISARQTRVVGRITTTQRNSLASNFINWRIPQTDKLNELASSTNKQRQFGNGAIFWATRHNLSQTCIYWKSRGRQRREKERKREEERKSITTPGSHDDRRHNPPVVGAHVVPWRAGLL</sequence>
<feature type="region of interest" description="Disordered" evidence="1">
    <location>
        <begin position="248"/>
        <end position="281"/>
    </location>
</feature>
<reference evidence="2 3" key="1">
    <citation type="journal article" date="2023" name="J. Hered.">
        <title>Chromosome-level genome of the wood stork (Mycteria americana) provides insight into avian chromosome evolution.</title>
        <authorList>
            <person name="Flamio R. Jr."/>
            <person name="Ramstad K.M."/>
        </authorList>
    </citation>
    <scope>NUCLEOTIDE SEQUENCE [LARGE SCALE GENOMIC DNA]</scope>
    <source>
        <strain evidence="2">JAX WOST 10</strain>
    </source>
</reference>
<evidence type="ECO:0000313" key="2">
    <source>
        <dbReference type="EMBL" id="KAK4816400.1"/>
    </source>
</evidence>
<proteinExistence type="predicted"/>
<dbReference type="Proteomes" id="UP001333110">
    <property type="component" value="Unassembled WGS sequence"/>
</dbReference>
<dbReference type="AlphaFoldDB" id="A0AAN7NIQ5"/>
<keyword evidence="3" id="KW-1185">Reference proteome</keyword>
<gene>
    <name evidence="2" type="ORF">QYF61_016717</name>
</gene>
<organism evidence="2 3">
    <name type="scientific">Mycteria americana</name>
    <name type="common">Wood stork</name>
    <dbReference type="NCBI Taxonomy" id="33587"/>
    <lineage>
        <taxon>Eukaryota</taxon>
        <taxon>Metazoa</taxon>
        <taxon>Chordata</taxon>
        <taxon>Craniata</taxon>
        <taxon>Vertebrata</taxon>
        <taxon>Euteleostomi</taxon>
        <taxon>Archelosauria</taxon>
        <taxon>Archosauria</taxon>
        <taxon>Dinosauria</taxon>
        <taxon>Saurischia</taxon>
        <taxon>Theropoda</taxon>
        <taxon>Coelurosauria</taxon>
        <taxon>Aves</taxon>
        <taxon>Neognathae</taxon>
        <taxon>Neoaves</taxon>
        <taxon>Aequornithes</taxon>
        <taxon>Ciconiiformes</taxon>
        <taxon>Ciconiidae</taxon>
        <taxon>Mycteria</taxon>
    </lineage>
</organism>
<protein>
    <submittedName>
        <fullName evidence="2">Uncharacterized protein</fullName>
    </submittedName>
</protein>
<comment type="caution">
    <text evidence="2">The sequence shown here is derived from an EMBL/GenBank/DDBJ whole genome shotgun (WGS) entry which is preliminary data.</text>
</comment>
<feature type="compositionally biased region" description="Basic and acidic residues" evidence="1">
    <location>
        <begin position="252"/>
        <end position="276"/>
    </location>
</feature>
<evidence type="ECO:0000256" key="1">
    <source>
        <dbReference type="SAM" id="MobiDB-lite"/>
    </source>
</evidence>
<name>A0AAN7NIQ5_MYCAM</name>
<evidence type="ECO:0000313" key="3">
    <source>
        <dbReference type="Proteomes" id="UP001333110"/>
    </source>
</evidence>